<dbReference type="GO" id="GO:0016491">
    <property type="term" value="F:oxidoreductase activity"/>
    <property type="evidence" value="ECO:0007669"/>
    <property type="project" value="UniProtKB-KW"/>
</dbReference>
<evidence type="ECO:0000256" key="18">
    <source>
        <dbReference type="ARBA" id="ARBA00075053"/>
    </source>
</evidence>
<evidence type="ECO:0000256" key="15">
    <source>
        <dbReference type="ARBA" id="ARBA00058455"/>
    </source>
</evidence>
<keyword evidence="6" id="KW-0276">Fatty acid metabolism</keyword>
<dbReference type="InterPro" id="IPR020841">
    <property type="entry name" value="PKS_Beta-ketoAc_synthase_dom"/>
</dbReference>
<dbReference type="Proteomes" id="UP000290365">
    <property type="component" value="Chromosome"/>
</dbReference>
<keyword evidence="24" id="KW-1185">Reference proteome</keyword>
<dbReference type="Gene3D" id="3.40.366.10">
    <property type="entry name" value="Malonyl-Coenzyme A Acyl Carrier Protein, domain 2"/>
    <property type="match status" value="1"/>
</dbReference>
<dbReference type="RefSeq" id="WP_129888446.1">
    <property type="nucleotide sequence ID" value="NZ_CP035758.1"/>
</dbReference>
<dbReference type="Pfam" id="PF00550">
    <property type="entry name" value="PP-binding"/>
    <property type="match status" value="1"/>
</dbReference>
<dbReference type="InterPro" id="IPR014031">
    <property type="entry name" value="Ketoacyl_synth_C"/>
</dbReference>
<dbReference type="InterPro" id="IPR014043">
    <property type="entry name" value="Acyl_transferase_dom"/>
</dbReference>
<dbReference type="Pfam" id="PF02801">
    <property type="entry name" value="Ketoacyl-synt_C"/>
    <property type="match status" value="1"/>
</dbReference>
<evidence type="ECO:0000256" key="1">
    <source>
        <dbReference type="ARBA" id="ARBA00001937"/>
    </source>
</evidence>
<keyword evidence="4" id="KW-0597">Phosphoprotein</keyword>
<dbReference type="GO" id="GO:0034081">
    <property type="term" value="C:polyketide synthase complex"/>
    <property type="evidence" value="ECO:0007669"/>
    <property type="project" value="UniProtKB-ARBA"/>
</dbReference>
<dbReference type="CDD" id="cd00833">
    <property type="entry name" value="PKS"/>
    <property type="match status" value="1"/>
</dbReference>
<dbReference type="SUPFAM" id="SSF55048">
    <property type="entry name" value="Probable ACP-binding domain of malonyl-CoA ACP transacylase"/>
    <property type="match status" value="1"/>
</dbReference>
<dbReference type="Gene3D" id="3.30.559.30">
    <property type="entry name" value="Nonribosomal peptide synthetase, condensation domain"/>
    <property type="match status" value="1"/>
</dbReference>
<name>A0A4P6JPS1_KTERU</name>
<dbReference type="Pfam" id="PF00109">
    <property type="entry name" value="ketoacyl-synt"/>
    <property type="match status" value="1"/>
</dbReference>
<evidence type="ECO:0000256" key="9">
    <source>
        <dbReference type="ARBA" id="ARBA00023098"/>
    </source>
</evidence>
<dbReference type="InterPro" id="IPR016035">
    <property type="entry name" value="Acyl_Trfase/lysoPLipase"/>
</dbReference>
<evidence type="ECO:0000256" key="8">
    <source>
        <dbReference type="ARBA" id="ARBA00023002"/>
    </source>
</evidence>
<evidence type="ECO:0000256" key="19">
    <source>
        <dbReference type="ARBA" id="ARBA00078169"/>
    </source>
</evidence>
<dbReference type="PROSITE" id="PS52004">
    <property type="entry name" value="KS3_2"/>
    <property type="match status" value="1"/>
</dbReference>
<dbReference type="KEGG" id="kbs:EPA93_15865"/>
<dbReference type="Pfam" id="PF00668">
    <property type="entry name" value="Condensation"/>
    <property type="match status" value="1"/>
</dbReference>
<evidence type="ECO:0000256" key="16">
    <source>
        <dbReference type="ARBA" id="ARBA00066974"/>
    </source>
</evidence>
<evidence type="ECO:0000256" key="17">
    <source>
        <dbReference type="ARBA" id="ARBA00073623"/>
    </source>
</evidence>
<dbReference type="InterPro" id="IPR001242">
    <property type="entry name" value="Condensation_dom"/>
</dbReference>
<dbReference type="SMART" id="SM00825">
    <property type="entry name" value="PKS_KS"/>
    <property type="match status" value="1"/>
</dbReference>
<keyword evidence="9" id="KW-0443">Lipid metabolism</keyword>
<dbReference type="InterPro" id="IPR016036">
    <property type="entry name" value="Malonyl_transacylase_ACP-bd"/>
</dbReference>
<evidence type="ECO:0000256" key="11">
    <source>
        <dbReference type="ARBA" id="ARBA00050973"/>
    </source>
</evidence>
<dbReference type="SUPFAM" id="SSF53901">
    <property type="entry name" value="Thiolase-like"/>
    <property type="match status" value="1"/>
</dbReference>
<dbReference type="InterPro" id="IPR014030">
    <property type="entry name" value="Ketoacyl_synth_N"/>
</dbReference>
<keyword evidence="10" id="KW-0511">Multifunctional enzyme</keyword>
<dbReference type="FunFam" id="1.10.1200.10:FF:000005">
    <property type="entry name" value="Nonribosomal peptide synthetase 1"/>
    <property type="match status" value="1"/>
</dbReference>
<dbReference type="SUPFAM" id="SSF47336">
    <property type="entry name" value="ACP-like"/>
    <property type="match status" value="1"/>
</dbReference>
<dbReference type="Pfam" id="PF22621">
    <property type="entry name" value="CurL-like_PKS_C"/>
    <property type="match status" value="1"/>
</dbReference>
<evidence type="ECO:0000256" key="10">
    <source>
        <dbReference type="ARBA" id="ARBA00023268"/>
    </source>
</evidence>
<evidence type="ECO:0000256" key="7">
    <source>
        <dbReference type="ARBA" id="ARBA00022857"/>
    </source>
</evidence>
<evidence type="ECO:0000256" key="14">
    <source>
        <dbReference type="ARBA" id="ARBA00052745"/>
    </source>
</evidence>
<dbReference type="PROSITE" id="PS00606">
    <property type="entry name" value="KS3_1"/>
    <property type="match status" value="1"/>
</dbReference>
<feature type="domain" description="Carrier" evidence="21">
    <location>
        <begin position="934"/>
        <end position="1009"/>
    </location>
</feature>
<evidence type="ECO:0000256" key="13">
    <source>
        <dbReference type="ARBA" id="ARBA00052119"/>
    </source>
</evidence>
<dbReference type="GO" id="GO:0004312">
    <property type="term" value="F:fatty acid synthase activity"/>
    <property type="evidence" value="ECO:0007669"/>
    <property type="project" value="TreeGrafter"/>
</dbReference>
<comment type="catalytic activity">
    <reaction evidence="11">
        <text>17-(4-hydroxyphenyl)heptadecanoyl-[(phenol)carboxyphthiodiolenone synthase] + 2 (S)-methylmalonyl-CoA + 3 malonyl-CoA + 5 NADPH + 10 H(+) = C35-(phenol)carboxyphthiodiolenone-[(phenol)carboxyphthiodiolenone synthase] + 5 CO2 + 5 NADP(+) + 5 CoA + 2 H2O</text>
        <dbReference type="Rhea" id="RHEA:57756"/>
        <dbReference type="Rhea" id="RHEA-COMP:14272"/>
        <dbReference type="Rhea" id="RHEA-COMP:14989"/>
        <dbReference type="ChEBI" id="CHEBI:15377"/>
        <dbReference type="ChEBI" id="CHEBI:15378"/>
        <dbReference type="ChEBI" id="CHEBI:16526"/>
        <dbReference type="ChEBI" id="CHEBI:57287"/>
        <dbReference type="ChEBI" id="CHEBI:57327"/>
        <dbReference type="ChEBI" id="CHEBI:57384"/>
        <dbReference type="ChEBI" id="CHEBI:57783"/>
        <dbReference type="ChEBI" id="CHEBI:58349"/>
        <dbReference type="ChEBI" id="CHEBI:133300"/>
        <dbReference type="ChEBI" id="CHEBI:142259"/>
        <dbReference type="EC" id="2.3.1.292"/>
    </reaction>
</comment>
<proteinExistence type="predicted"/>
<dbReference type="FunFam" id="3.40.47.10:FF:000042">
    <property type="entry name" value="Polyketide synthase Pks13"/>
    <property type="match status" value="1"/>
</dbReference>
<dbReference type="InterPro" id="IPR050091">
    <property type="entry name" value="PKS_NRPS_Biosynth_Enz"/>
</dbReference>
<evidence type="ECO:0000259" key="22">
    <source>
        <dbReference type="PROSITE" id="PS52004"/>
    </source>
</evidence>
<dbReference type="Gene3D" id="3.30.70.3290">
    <property type="match status" value="1"/>
</dbReference>
<dbReference type="InterPro" id="IPR016039">
    <property type="entry name" value="Thiolase-like"/>
</dbReference>
<dbReference type="PROSITE" id="PS50075">
    <property type="entry name" value="CARRIER"/>
    <property type="match status" value="1"/>
</dbReference>
<dbReference type="Gene3D" id="1.10.1200.10">
    <property type="entry name" value="ACP-like"/>
    <property type="match status" value="1"/>
</dbReference>
<dbReference type="PANTHER" id="PTHR43775:SF51">
    <property type="entry name" value="INACTIVE PHENOLPHTHIOCEROL SYNTHESIS POLYKETIDE SYNTHASE TYPE I PKS1-RELATED"/>
    <property type="match status" value="1"/>
</dbReference>
<evidence type="ECO:0000256" key="5">
    <source>
        <dbReference type="ARBA" id="ARBA00022679"/>
    </source>
</evidence>
<dbReference type="Gene3D" id="3.30.70.250">
    <property type="entry name" value="Malonyl-CoA ACP transacylase, ACP-binding"/>
    <property type="match status" value="1"/>
</dbReference>
<comment type="cofactor">
    <cofactor evidence="2">
        <name>pantetheine 4'-phosphate</name>
        <dbReference type="ChEBI" id="CHEBI:47942"/>
    </cofactor>
</comment>
<dbReference type="SUPFAM" id="SSF52151">
    <property type="entry name" value="FabD/lysophospholipase-like"/>
    <property type="match status" value="1"/>
</dbReference>
<dbReference type="EC" id="2.3.1.292" evidence="16"/>
<dbReference type="GO" id="GO:0006633">
    <property type="term" value="P:fatty acid biosynthetic process"/>
    <property type="evidence" value="ECO:0007669"/>
    <property type="project" value="InterPro"/>
</dbReference>
<gene>
    <name evidence="23" type="ORF">EPA93_15865</name>
</gene>
<dbReference type="InterPro" id="IPR018201">
    <property type="entry name" value="Ketoacyl_synth_AS"/>
</dbReference>
<comment type="cofactor">
    <cofactor evidence="1">
        <name>NADP(+)</name>
        <dbReference type="ChEBI" id="CHEBI:58349"/>
    </cofactor>
</comment>
<evidence type="ECO:0000256" key="3">
    <source>
        <dbReference type="ARBA" id="ARBA00022450"/>
    </source>
</evidence>
<dbReference type="SUPFAM" id="SSF52777">
    <property type="entry name" value="CoA-dependent acyltransferases"/>
    <property type="match status" value="2"/>
</dbReference>
<comment type="function">
    <text evidence="15">Part of the PpsABCDE complex involved in the biosynthesis of the lipid core common to phthiocerols and phenolphthiocerols by successive additions of malonyl-CoA or methylmalonyl-CoA extender units. PpsA can accept as substrate the activated forms of either icosanoyl (C20), docosanoyl (C22) or lignoceroyl (C24) groups from FadD26, or a (4-hydroxyphenyl)-C17 or (4-hydroxyphenyl)-C19 fatty acyl from FadD29. PpsA initiates the biosynthesis and extends its substrate using a malonyl-CoA extender unit. The PpsB and PpsC proteins add the second and third malonyl-CoA extender units. PpsD adds an (R)-methylmalonyl unit and PpsE adds a second (R)-methylmalonyl unit. The incorporation of the methylmalonyl units results in formation of two branched methyl groups in the elongated product.</text>
</comment>
<evidence type="ECO:0000259" key="21">
    <source>
        <dbReference type="PROSITE" id="PS50075"/>
    </source>
</evidence>
<keyword evidence="23" id="KW-0012">Acyltransferase</keyword>
<evidence type="ECO:0000256" key="2">
    <source>
        <dbReference type="ARBA" id="ARBA00001957"/>
    </source>
</evidence>
<comment type="catalytic activity">
    <reaction evidence="14">
        <text>icosanoyl-[(phenol)carboxyphthiodiolenone synthase] + 2 (S)-methylmalonyl-CoA + 3 malonyl-CoA + 5 NADPH + 10 H(+) = C32-carboxyphthiodiolenone-[(phenol)carboxyphthiodiolenone synthase] + 5 CO2 + 5 NADP(+) + 5 CoA + 2 H2O</text>
        <dbReference type="Rhea" id="RHEA:57748"/>
        <dbReference type="Rhea" id="RHEA-COMP:14985"/>
        <dbReference type="Rhea" id="RHEA-COMP:14986"/>
        <dbReference type="ChEBI" id="CHEBI:15377"/>
        <dbReference type="ChEBI" id="CHEBI:15378"/>
        <dbReference type="ChEBI" id="CHEBI:16526"/>
        <dbReference type="ChEBI" id="CHEBI:57287"/>
        <dbReference type="ChEBI" id="CHEBI:57327"/>
        <dbReference type="ChEBI" id="CHEBI:57384"/>
        <dbReference type="ChEBI" id="CHEBI:57783"/>
        <dbReference type="ChEBI" id="CHEBI:58349"/>
        <dbReference type="ChEBI" id="CHEBI:87848"/>
        <dbReference type="ChEBI" id="CHEBI:142236"/>
        <dbReference type="EC" id="2.3.1.292"/>
    </reaction>
</comment>
<dbReference type="InterPro" id="IPR009081">
    <property type="entry name" value="PP-bd_ACP"/>
</dbReference>
<dbReference type="InterPro" id="IPR036736">
    <property type="entry name" value="ACP-like_sf"/>
</dbReference>
<keyword evidence="8" id="KW-0560">Oxidoreductase</keyword>
<dbReference type="Gene3D" id="3.40.47.10">
    <property type="match status" value="1"/>
</dbReference>
<dbReference type="PANTHER" id="PTHR43775">
    <property type="entry name" value="FATTY ACID SYNTHASE"/>
    <property type="match status" value="1"/>
</dbReference>
<accession>A0A4P6JPS1</accession>
<feature type="domain" description="Ketosynthase family 3 (KS3)" evidence="22">
    <location>
        <begin position="10"/>
        <end position="438"/>
    </location>
</feature>
<keyword evidence="5 23" id="KW-0808">Transferase</keyword>
<dbReference type="InterPro" id="IPR023213">
    <property type="entry name" value="CAT-like_dom_sf"/>
</dbReference>
<dbReference type="EMBL" id="CP035758">
    <property type="protein sequence ID" value="QBD77389.1"/>
    <property type="molecule type" value="Genomic_DNA"/>
</dbReference>
<evidence type="ECO:0000256" key="6">
    <source>
        <dbReference type="ARBA" id="ARBA00022832"/>
    </source>
</evidence>
<dbReference type="GO" id="GO:0004315">
    <property type="term" value="F:3-oxoacyl-[acyl-carrier-protein] synthase activity"/>
    <property type="evidence" value="ECO:0007669"/>
    <property type="project" value="InterPro"/>
</dbReference>
<evidence type="ECO:0000256" key="20">
    <source>
        <dbReference type="ARBA" id="ARBA00084020"/>
    </source>
</evidence>
<evidence type="ECO:0000256" key="12">
    <source>
        <dbReference type="ARBA" id="ARBA00051971"/>
    </source>
</evidence>
<dbReference type="CDD" id="cd19531">
    <property type="entry name" value="LCL_NRPS-like"/>
    <property type="match status" value="1"/>
</dbReference>
<protein>
    <recommendedName>
        <fullName evidence="17">Phenolphthiocerol/phthiocerol polyketide synthase subunit E</fullName>
        <ecNumber evidence="16">2.3.1.292</ecNumber>
    </recommendedName>
    <alternativeName>
        <fullName evidence="19">(Phenol)carboxyphthiodiolenone synthase subunit E</fullName>
    </alternativeName>
    <alternativeName>
        <fullName evidence="20">Beta-ketoacyl-acyl-carrier-protein synthase I</fullName>
    </alternativeName>
    <alternativeName>
        <fullName evidence="18">Phthiocerol synthesis polyketide synthase type I PpsE</fullName>
    </alternativeName>
</protein>
<dbReference type="InterPro" id="IPR001227">
    <property type="entry name" value="Ac_transferase_dom_sf"/>
</dbReference>
<comment type="catalytic activity">
    <reaction evidence="12">
        <text>19-(4-hydroxyphenyl)nonadecanoyl-[(phenol)carboxyphthiodiolenone synthase] + 2 (S)-methylmalonyl-CoA + 3 malonyl-CoA + 5 NADPH + 10 H(+) = C37-(phenol)carboxyphthiodiolenone-[(phenol)carboxyphthiodiolenone synthase] + 5 CO2 + 5 NADP(+) + 5 CoA + 2 H2O</text>
        <dbReference type="Rhea" id="RHEA:57760"/>
        <dbReference type="Rhea" id="RHEA-COMP:14273"/>
        <dbReference type="Rhea" id="RHEA-COMP:14990"/>
        <dbReference type="ChEBI" id="CHEBI:15377"/>
        <dbReference type="ChEBI" id="CHEBI:15378"/>
        <dbReference type="ChEBI" id="CHEBI:16526"/>
        <dbReference type="ChEBI" id="CHEBI:57287"/>
        <dbReference type="ChEBI" id="CHEBI:57327"/>
        <dbReference type="ChEBI" id="CHEBI:57384"/>
        <dbReference type="ChEBI" id="CHEBI:57783"/>
        <dbReference type="ChEBI" id="CHEBI:58349"/>
        <dbReference type="ChEBI" id="CHEBI:133301"/>
        <dbReference type="ChEBI" id="CHEBI:142260"/>
        <dbReference type="EC" id="2.3.1.292"/>
    </reaction>
</comment>
<evidence type="ECO:0000256" key="4">
    <source>
        <dbReference type="ARBA" id="ARBA00022553"/>
    </source>
</evidence>
<keyword evidence="3" id="KW-0596">Phosphopantetheine</keyword>
<keyword evidence="7" id="KW-0521">NADP</keyword>
<dbReference type="Pfam" id="PF00698">
    <property type="entry name" value="Acyl_transf_1"/>
    <property type="match status" value="1"/>
</dbReference>
<sequence>MSKLQETHNLEGVAIIGMAGRFPGAQSIEALWQNLCSGHEAITRLSAAEDEALQRDPSLQNNPDYVPAGAFLDDIEVFDAAFFGYSAREARIIDPQQRLFLECAWQALEHAGYDATQYPGRIGVFAGAGMNLYLLEHIYPRRAELKSIDDYETMLASEKDFLATRVAYKLGLKGPAITVQTACSTSLVAVALAYQSLLNYQCDMVLAGGVALQGLERSGYLYEQGGIGSPDGHCRAFDALAQGTVGGNGLGVVVLKRLEDALADGDQIYAVIKGAAMNNDGEQKMGYTAPSIDGQAEVISEALALANVTADSIGYVEAHGTGTTIGDPIEIAALTQAFRACGASRNTFCALGSLKTNLGHLDVAAGIAGLIKTTLALHQKQLPPSLHFQSPNPQIDFAHSPFYVNTRLTEWQSGPTPRRAGVSAFGIGGTNVHVVLEEAPPLAPRTPSSAPQLLVLSARTASALETMTDQLARYLEAHPQSELADIALTLQQGRRAMPYRRMLVATSRKQASTALATRDVAQLLSSVVEPGDRSLVFLFPGQGAQYIQMGQELYATEQVYRRWIDYCAERLLPLLGLDLRTLLFPPPEQAESSALVLNRTDIAQSALFVTEYALARLLESYGVVPDTMVGHSLGEYVAACLAGVFSLDDALYLVSKRGQLMQSMPGGAMISVAASEEVMKGFLDEQLSIAVIFGPAQCIVGGSFEAIARLKQTLSEAKMVYSTLHTSHAFHSPMMDAMLEPFRQVFSQITLHAPRIPYVSCTTGTWITAQEALDATYWLKHLRQTVRLSDAIQTLLVEPGRILIEVGPDQTMKAQLRQLGPQIARSVVSVPTMRHPRDVQTDTTFLLTALGKLWLAGVPVNFSARSSGQGRRVALPTYPFERQRYWIDAKYSVLEIASQEVEKEAENTLKDSSTELMASPAEQFRSTLLNDYVAPRTEVERKVAVLWQEFLGIDEIGIYDNFFELGGHSLLAISLIARLRETFKIELQDRTLYEQSTVASLSAVIEQSKQAFLPIVPVSRTQPLLASWQQRRRWKRYQLYPEQSEYDNFSIGWILEGQLDHALFERCINEVAKRHEILRTAFDEHEQQVIQVIKPELPISIPLKDLRTLPAHERFSTMLRLAAEEEHTGFRMEQAPLWRMRLYRLDEERYAWIIVAHQAIWDGVSSEKIQHEMSIIMKALVKGEQWHLPPLTVQFADVAAWEQKRFQGELLADMLAYWREKFSGTLTPLQLPTDRPRPQEYMPSALQEWHLPRSLADRLKAVGQEQSATLYMVMLAAFNALCFHLSGQEEMLVESSFPNRDRPEMLSMVGPLANMITLRTSLAGNPGFRELLARVREAVVGAIAQRELPFVRVLEEFHPEYYTSHERPGRIFMAQYNAEEVDDDLPGLTYGERLSFRRIVSDIYYSLIDRGEYVEIVWEYSTHLFDKETINRMFADYTAFLEQVVADPERHLTDFKLLHHPISQKVV</sequence>
<evidence type="ECO:0000313" key="23">
    <source>
        <dbReference type="EMBL" id="QBD77389.1"/>
    </source>
</evidence>
<reference evidence="23 24" key="1">
    <citation type="submission" date="2019-01" db="EMBL/GenBank/DDBJ databases">
        <title>Ktedonosporobacter rubrisoli SCAWS-G2.</title>
        <authorList>
            <person name="Huang Y."/>
            <person name="Yan B."/>
        </authorList>
    </citation>
    <scope>NUCLEOTIDE SEQUENCE [LARGE SCALE GENOMIC DNA]</scope>
    <source>
        <strain evidence="23 24">SCAWS-G2</strain>
    </source>
</reference>
<evidence type="ECO:0000313" key="24">
    <source>
        <dbReference type="Proteomes" id="UP000290365"/>
    </source>
</evidence>
<dbReference type="OrthoDB" id="139272at2"/>
<dbReference type="Gene3D" id="3.30.559.10">
    <property type="entry name" value="Chloramphenicol acetyltransferase-like domain"/>
    <property type="match status" value="1"/>
</dbReference>
<dbReference type="SMART" id="SM00827">
    <property type="entry name" value="PKS_AT"/>
    <property type="match status" value="1"/>
</dbReference>
<comment type="catalytic activity">
    <reaction evidence="13">
        <text>docosanoyl-[(phenol)carboxyphthiodiolenone synthase] + 2 (S)-methylmalonyl-CoA + 3 malonyl-CoA + 5 NADPH + 10 H(+) = C34-carboxyphthiodiolenone-[(phenol)carboxyphthiodiolenone synthase] + 5 CO2 + 5 NADP(+) + 5 CoA + 2 H2O</text>
        <dbReference type="Rhea" id="RHEA:57752"/>
        <dbReference type="Rhea" id="RHEA-COMP:14987"/>
        <dbReference type="Rhea" id="RHEA-COMP:14988"/>
        <dbReference type="ChEBI" id="CHEBI:15377"/>
        <dbReference type="ChEBI" id="CHEBI:15378"/>
        <dbReference type="ChEBI" id="CHEBI:16526"/>
        <dbReference type="ChEBI" id="CHEBI:57287"/>
        <dbReference type="ChEBI" id="CHEBI:57327"/>
        <dbReference type="ChEBI" id="CHEBI:57384"/>
        <dbReference type="ChEBI" id="CHEBI:57783"/>
        <dbReference type="ChEBI" id="CHEBI:58349"/>
        <dbReference type="ChEBI" id="CHEBI:142237"/>
        <dbReference type="ChEBI" id="CHEBI:142238"/>
        <dbReference type="EC" id="2.3.1.292"/>
    </reaction>
</comment>
<organism evidence="23 24">
    <name type="scientific">Ktedonosporobacter rubrisoli</name>
    <dbReference type="NCBI Taxonomy" id="2509675"/>
    <lineage>
        <taxon>Bacteria</taxon>
        <taxon>Bacillati</taxon>
        <taxon>Chloroflexota</taxon>
        <taxon>Ktedonobacteria</taxon>
        <taxon>Ktedonobacterales</taxon>
        <taxon>Ktedonosporobacteraceae</taxon>
        <taxon>Ktedonosporobacter</taxon>
    </lineage>
</organism>